<accession>A0A803PTN5</accession>
<reference evidence="2" key="2">
    <citation type="submission" date="2021-03" db="UniProtKB">
        <authorList>
            <consortium name="EnsemblPlants"/>
        </authorList>
    </citation>
    <scope>IDENTIFICATION</scope>
</reference>
<feature type="region of interest" description="Disordered" evidence="1">
    <location>
        <begin position="229"/>
        <end position="257"/>
    </location>
</feature>
<dbReference type="EnsemblPlants" id="evm.model.06.1242">
    <property type="protein sequence ID" value="cds.evm.model.06.1242"/>
    <property type="gene ID" value="evm.TU.06.1242"/>
</dbReference>
<keyword evidence="3" id="KW-1185">Reference proteome</keyword>
<sequence>MFLPKVTVAFGPGDHEFEIMCPKPRKSKTPQVPNVTIKADIIESKVRSMGAYIGGILKSCDIKQRKGCIIRCVEPGEFSCFPPERVICEECSGPSTSNSSGIGAWSLKHIQARASLPLRDYFKEHCNNLGVVPFQLNPISYKILTSLKEQNLKNVGLLALDEYTCNYKIPKYTSWQKVPAPDEEESEDFVAHAKYLERVSPQVDGASRDMDVDLENMFKSPPLADKKFKKSVAQAGEASSSTKKPKRTKTTTNKKKSLSQLTIEAAKSSETRNEVSATGIEVSVVGIEVSVAGIEVFDVGNVEGQPTRSVHQVKFFGSRSEMVLLEPSCPLPLKVGTEGSQLSSQHATNIWRNLLTLGSRD</sequence>
<feature type="compositionally biased region" description="Basic residues" evidence="1">
    <location>
        <begin position="243"/>
        <end position="257"/>
    </location>
</feature>
<name>A0A803PTN5_CANSA</name>
<protein>
    <submittedName>
        <fullName evidence="2">Uncharacterized protein</fullName>
    </submittedName>
</protein>
<proteinExistence type="predicted"/>
<evidence type="ECO:0000313" key="2">
    <source>
        <dbReference type="EnsemblPlants" id="cds.evm.model.06.1242"/>
    </source>
</evidence>
<evidence type="ECO:0000313" key="3">
    <source>
        <dbReference type="Proteomes" id="UP000596661"/>
    </source>
</evidence>
<dbReference type="Gramene" id="evm.model.06.1242">
    <property type="protein sequence ID" value="cds.evm.model.06.1242"/>
    <property type="gene ID" value="evm.TU.06.1242"/>
</dbReference>
<reference evidence="2" key="1">
    <citation type="submission" date="2018-11" db="EMBL/GenBank/DDBJ databases">
        <authorList>
            <person name="Grassa J C."/>
        </authorList>
    </citation>
    <scope>NUCLEOTIDE SEQUENCE [LARGE SCALE GENOMIC DNA]</scope>
</reference>
<dbReference type="Proteomes" id="UP000596661">
    <property type="component" value="Chromosome 6"/>
</dbReference>
<dbReference type="AlphaFoldDB" id="A0A803PTN5"/>
<evidence type="ECO:0000256" key="1">
    <source>
        <dbReference type="SAM" id="MobiDB-lite"/>
    </source>
</evidence>
<organism evidence="2 3">
    <name type="scientific">Cannabis sativa</name>
    <name type="common">Hemp</name>
    <name type="synonym">Marijuana</name>
    <dbReference type="NCBI Taxonomy" id="3483"/>
    <lineage>
        <taxon>Eukaryota</taxon>
        <taxon>Viridiplantae</taxon>
        <taxon>Streptophyta</taxon>
        <taxon>Embryophyta</taxon>
        <taxon>Tracheophyta</taxon>
        <taxon>Spermatophyta</taxon>
        <taxon>Magnoliopsida</taxon>
        <taxon>eudicotyledons</taxon>
        <taxon>Gunneridae</taxon>
        <taxon>Pentapetalae</taxon>
        <taxon>rosids</taxon>
        <taxon>fabids</taxon>
        <taxon>Rosales</taxon>
        <taxon>Cannabaceae</taxon>
        <taxon>Cannabis</taxon>
    </lineage>
</organism>
<dbReference type="EMBL" id="UZAU01000598">
    <property type="status" value="NOT_ANNOTATED_CDS"/>
    <property type="molecule type" value="Genomic_DNA"/>
</dbReference>